<keyword evidence="1" id="KW-0805">Transcription regulation</keyword>
<evidence type="ECO:0000256" key="1">
    <source>
        <dbReference type="ARBA" id="ARBA00023015"/>
    </source>
</evidence>
<comment type="caution">
    <text evidence="5">The sequence shown here is derived from an EMBL/GenBank/DDBJ whole genome shotgun (WGS) entry which is preliminary data.</text>
</comment>
<evidence type="ECO:0000313" key="6">
    <source>
        <dbReference type="Proteomes" id="UP000217918"/>
    </source>
</evidence>
<proteinExistence type="predicted"/>
<dbReference type="SUPFAM" id="SSF46785">
    <property type="entry name" value="Winged helix' DNA-binding domain"/>
    <property type="match status" value="1"/>
</dbReference>
<keyword evidence="2" id="KW-0238">DNA-binding</keyword>
<dbReference type="PROSITE" id="PS51118">
    <property type="entry name" value="HTH_HXLR"/>
    <property type="match status" value="1"/>
</dbReference>
<dbReference type="AlphaFoldDB" id="A0A2A3TT49"/>
<dbReference type="GO" id="GO:0003677">
    <property type="term" value="F:DNA binding"/>
    <property type="evidence" value="ECO:0007669"/>
    <property type="project" value="UniProtKB-KW"/>
</dbReference>
<dbReference type="EMBL" id="NVYO01000001">
    <property type="protein sequence ID" value="PBQ22793.1"/>
    <property type="molecule type" value="Genomic_DNA"/>
</dbReference>
<evidence type="ECO:0000256" key="2">
    <source>
        <dbReference type="ARBA" id="ARBA00023125"/>
    </source>
</evidence>
<dbReference type="CDD" id="cd00090">
    <property type="entry name" value="HTH_ARSR"/>
    <property type="match status" value="1"/>
</dbReference>
<dbReference type="InterPro" id="IPR036390">
    <property type="entry name" value="WH_DNA-bd_sf"/>
</dbReference>
<dbReference type="InterPro" id="IPR002577">
    <property type="entry name" value="HTH_HxlR"/>
</dbReference>
<protein>
    <submittedName>
        <fullName evidence="5">MarR family transcriptional regulator</fullName>
    </submittedName>
</protein>
<dbReference type="RefSeq" id="WP_096109618.1">
    <property type="nucleotide sequence ID" value="NZ_CAKMBG010000003.1"/>
</dbReference>
<evidence type="ECO:0000313" key="5">
    <source>
        <dbReference type="EMBL" id="PBQ22793.1"/>
    </source>
</evidence>
<evidence type="ECO:0000259" key="4">
    <source>
        <dbReference type="PROSITE" id="PS51118"/>
    </source>
</evidence>
<keyword evidence="3" id="KW-0804">Transcription</keyword>
<name>A0A2A3TT49_LEVBR</name>
<accession>A0A2A3TT49</accession>
<feature type="domain" description="HTH hxlR-type" evidence="4">
    <location>
        <begin position="21"/>
        <end position="119"/>
    </location>
</feature>
<reference evidence="5 6" key="1">
    <citation type="submission" date="2017-09" db="EMBL/GenBank/DDBJ databases">
        <title>Genome sequence of Lactobacillus brevis D7.</title>
        <authorList>
            <person name="Kwon M.-S."/>
            <person name="Lim S.K."/>
            <person name="Choi H.-J."/>
        </authorList>
    </citation>
    <scope>NUCLEOTIDE SEQUENCE [LARGE SCALE GENOMIC DNA]</scope>
    <source>
        <strain evidence="5 6">D7</strain>
    </source>
</reference>
<dbReference type="PANTHER" id="PTHR33204">
    <property type="entry name" value="TRANSCRIPTIONAL REGULATOR, MARR FAMILY"/>
    <property type="match status" value="1"/>
</dbReference>
<dbReference type="InterPro" id="IPR036388">
    <property type="entry name" value="WH-like_DNA-bd_sf"/>
</dbReference>
<evidence type="ECO:0000256" key="3">
    <source>
        <dbReference type="ARBA" id="ARBA00023163"/>
    </source>
</evidence>
<organism evidence="5 6">
    <name type="scientific">Levilactobacillus brevis</name>
    <name type="common">Lactobacillus brevis</name>
    <dbReference type="NCBI Taxonomy" id="1580"/>
    <lineage>
        <taxon>Bacteria</taxon>
        <taxon>Bacillati</taxon>
        <taxon>Bacillota</taxon>
        <taxon>Bacilli</taxon>
        <taxon>Lactobacillales</taxon>
        <taxon>Lactobacillaceae</taxon>
        <taxon>Levilactobacillus</taxon>
    </lineage>
</organism>
<dbReference type="Proteomes" id="UP000217918">
    <property type="component" value="Unassembled WGS sequence"/>
</dbReference>
<dbReference type="PANTHER" id="PTHR33204:SF29">
    <property type="entry name" value="TRANSCRIPTIONAL REGULATOR"/>
    <property type="match status" value="1"/>
</dbReference>
<dbReference type="Gene3D" id="1.10.10.10">
    <property type="entry name" value="Winged helix-like DNA-binding domain superfamily/Winged helix DNA-binding domain"/>
    <property type="match status" value="1"/>
</dbReference>
<gene>
    <name evidence="5" type="ORF">CNR29_01700</name>
</gene>
<sequence length="127" mass="14737">MHIDCFDDKSDDFQRYWHNFSSVIYTSNVLNGKWKVSILMLLQGGPMRLSELRRALIHVSNSALIRQLQELEQDNIVDRTVYPEVPPHVDYRLTDTGTDLMDVIVSMRDFGEAHNAVLQKEMINKNS</sequence>
<dbReference type="Pfam" id="PF01638">
    <property type="entry name" value="HxlR"/>
    <property type="match status" value="1"/>
</dbReference>
<dbReference type="InterPro" id="IPR011991">
    <property type="entry name" value="ArsR-like_HTH"/>
</dbReference>